<evidence type="ECO:0000313" key="1">
    <source>
        <dbReference type="EMBL" id="MPN53859.1"/>
    </source>
</evidence>
<dbReference type="InterPro" id="IPR016181">
    <property type="entry name" value="Acyl_CoA_acyltransferase"/>
</dbReference>
<accession>A0A645ITX9</accession>
<dbReference type="AlphaFoldDB" id="A0A645ITX9"/>
<name>A0A645ITX9_9ZZZZ</name>
<dbReference type="Gene3D" id="3.40.630.30">
    <property type="match status" value="1"/>
</dbReference>
<dbReference type="EMBL" id="VSSQ01121446">
    <property type="protein sequence ID" value="MPN53859.1"/>
    <property type="molecule type" value="Genomic_DNA"/>
</dbReference>
<sequence length="172" mass="18659">MRALTKLEVEIAKLWLDFDGTYQKLLQKGKVPEQLRIVPLSGAPYLPVRDLLTAQVGGNALLLDRQLASGHFCSVSSKVACIGPEVVGVMLAHVTKEEAEVDFTAVQPGPLRSSLYVMLGRALLAELRAKGVPTLRLSTYNTGIIKSVRRAGGNALENQLHYGLDLRGDVKP</sequence>
<dbReference type="SUPFAM" id="SSF55729">
    <property type="entry name" value="Acyl-CoA N-acyltransferases (Nat)"/>
    <property type="match status" value="1"/>
</dbReference>
<organism evidence="1">
    <name type="scientific">bioreactor metagenome</name>
    <dbReference type="NCBI Taxonomy" id="1076179"/>
    <lineage>
        <taxon>unclassified sequences</taxon>
        <taxon>metagenomes</taxon>
        <taxon>ecological metagenomes</taxon>
    </lineage>
</organism>
<comment type="caution">
    <text evidence="1">The sequence shown here is derived from an EMBL/GenBank/DDBJ whole genome shotgun (WGS) entry which is preliminary data.</text>
</comment>
<proteinExistence type="predicted"/>
<protein>
    <submittedName>
        <fullName evidence="1">Uncharacterized protein</fullName>
    </submittedName>
</protein>
<gene>
    <name evidence="1" type="ORF">SDC9_201527</name>
</gene>
<reference evidence="1" key="1">
    <citation type="submission" date="2019-08" db="EMBL/GenBank/DDBJ databases">
        <authorList>
            <person name="Kucharzyk K."/>
            <person name="Murdoch R.W."/>
            <person name="Higgins S."/>
            <person name="Loffler F."/>
        </authorList>
    </citation>
    <scope>NUCLEOTIDE SEQUENCE</scope>
</reference>